<evidence type="ECO:0000313" key="7">
    <source>
        <dbReference type="EMBL" id="QIB27508.1"/>
    </source>
</evidence>
<dbReference type="GO" id="GO:0045947">
    <property type="term" value="P:negative regulation of translational initiation"/>
    <property type="evidence" value="ECO:0007669"/>
    <property type="project" value="UniProtKB-UniRule"/>
</dbReference>
<dbReference type="NCBIfam" id="TIGR00202">
    <property type="entry name" value="csrA"/>
    <property type="match status" value="1"/>
</dbReference>
<feature type="transmembrane region" description="Helical" evidence="6">
    <location>
        <begin position="80"/>
        <end position="97"/>
    </location>
</feature>
<comment type="similarity">
    <text evidence="5">Belongs to the CsrA/RsmA family.</text>
</comment>
<dbReference type="KEGG" id="cazo:G3A45_09520"/>
<dbReference type="AlphaFoldDB" id="A0A6P1YFJ5"/>
<evidence type="ECO:0000256" key="6">
    <source>
        <dbReference type="SAM" id="Phobius"/>
    </source>
</evidence>
<name>A0A6P1YFJ5_9FIRM</name>
<organism evidence="7 8">
    <name type="scientific">Caloranaerobacter azorensis</name>
    <dbReference type="NCBI Taxonomy" id="116090"/>
    <lineage>
        <taxon>Bacteria</taxon>
        <taxon>Bacillati</taxon>
        <taxon>Bacillota</taxon>
        <taxon>Tissierellia</taxon>
        <taxon>Tissierellales</taxon>
        <taxon>Thermohalobacteraceae</taxon>
        <taxon>Caloranaerobacter</taxon>
    </lineage>
</organism>
<dbReference type="InterPro" id="IPR003751">
    <property type="entry name" value="CsrA"/>
</dbReference>
<sequence length="100" mass="11431">MLVLTRKKNESIVINGDIEIVIVEIGDGKVKLGIKAPKNIEVHRREIYEAIQKENRKAANMQSIDFKVLKGILKNRNINGIMRLGIFIMGVFGWRILKKC</sequence>
<proteinExistence type="inferred from homology"/>
<dbReference type="EMBL" id="CP048617">
    <property type="protein sequence ID" value="QIB27508.1"/>
    <property type="molecule type" value="Genomic_DNA"/>
</dbReference>
<dbReference type="PANTHER" id="PTHR34984">
    <property type="entry name" value="CARBON STORAGE REGULATOR"/>
    <property type="match status" value="1"/>
</dbReference>
<keyword evidence="6" id="KW-1133">Transmembrane helix</keyword>
<dbReference type="GO" id="GO:0006109">
    <property type="term" value="P:regulation of carbohydrate metabolic process"/>
    <property type="evidence" value="ECO:0007669"/>
    <property type="project" value="InterPro"/>
</dbReference>
<evidence type="ECO:0000256" key="5">
    <source>
        <dbReference type="HAMAP-Rule" id="MF_00167"/>
    </source>
</evidence>
<dbReference type="GO" id="GO:0048027">
    <property type="term" value="F:mRNA 5'-UTR binding"/>
    <property type="evidence" value="ECO:0007669"/>
    <property type="project" value="UniProtKB-UniRule"/>
</dbReference>
<keyword evidence="6" id="KW-0472">Membrane</keyword>
<dbReference type="HAMAP" id="MF_00167">
    <property type="entry name" value="CsrA"/>
    <property type="match status" value="1"/>
</dbReference>
<dbReference type="Proteomes" id="UP000464452">
    <property type="component" value="Chromosome"/>
</dbReference>
<dbReference type="NCBIfam" id="NF002469">
    <property type="entry name" value="PRK01712.1"/>
    <property type="match status" value="1"/>
</dbReference>
<evidence type="ECO:0000256" key="1">
    <source>
        <dbReference type="ARBA" id="ARBA00022490"/>
    </source>
</evidence>
<dbReference type="Gene3D" id="2.60.40.4380">
    <property type="entry name" value="Translational regulator CsrA"/>
    <property type="match status" value="1"/>
</dbReference>
<dbReference type="Pfam" id="PF02599">
    <property type="entry name" value="CsrA"/>
    <property type="match status" value="1"/>
</dbReference>
<evidence type="ECO:0000256" key="3">
    <source>
        <dbReference type="ARBA" id="ARBA00022845"/>
    </source>
</evidence>
<accession>A0A6P1YFJ5</accession>
<evidence type="ECO:0000313" key="8">
    <source>
        <dbReference type="Proteomes" id="UP000464452"/>
    </source>
</evidence>
<keyword evidence="4 5" id="KW-0694">RNA-binding</keyword>
<keyword evidence="1 5" id="KW-0963">Cytoplasm</keyword>
<evidence type="ECO:0000256" key="4">
    <source>
        <dbReference type="ARBA" id="ARBA00022884"/>
    </source>
</evidence>
<keyword evidence="3 5" id="KW-0810">Translation regulation</keyword>
<comment type="function">
    <text evidence="5">A translational regulator that binds mRNA to regulate translation initiation and/or mRNA stability. Usually binds in the 5'-UTR at or near the Shine-Dalgarno sequence preventing ribosome-binding, thus repressing translation. Its main target seems to be the major flagellin gene, while its function is anatagonized by FliW.</text>
</comment>
<dbReference type="InterPro" id="IPR036107">
    <property type="entry name" value="CsrA_sf"/>
</dbReference>
<comment type="subunit">
    <text evidence="5">Homodimer; the beta-strands of each monomer intercalate to form a hydrophobic core, while the alpha-helices form wings that extend away from the core.</text>
</comment>
<dbReference type="PANTHER" id="PTHR34984:SF1">
    <property type="entry name" value="CARBON STORAGE REGULATOR"/>
    <property type="match status" value="1"/>
</dbReference>
<evidence type="ECO:0000256" key="2">
    <source>
        <dbReference type="ARBA" id="ARBA00022491"/>
    </source>
</evidence>
<keyword evidence="2 5" id="KW-0678">Repressor</keyword>
<protein>
    <recommendedName>
        <fullName evidence="5">Translational regulator CsrA</fullName>
    </recommendedName>
</protein>
<comment type="subcellular location">
    <subcellularLocation>
        <location evidence="5">Cytoplasm</location>
    </subcellularLocation>
</comment>
<dbReference type="GO" id="GO:1902208">
    <property type="term" value="P:regulation of bacterial-type flagellum assembly"/>
    <property type="evidence" value="ECO:0007669"/>
    <property type="project" value="UniProtKB-UniRule"/>
</dbReference>
<keyword evidence="5" id="KW-1005">Bacterial flagellum biogenesis</keyword>
<dbReference type="GO" id="GO:0006402">
    <property type="term" value="P:mRNA catabolic process"/>
    <property type="evidence" value="ECO:0007669"/>
    <property type="project" value="InterPro"/>
</dbReference>
<reference evidence="7 8" key="1">
    <citation type="submission" date="2020-02" db="EMBL/GenBank/DDBJ databases">
        <title>Thermophilic hydrogen producing bacteria, Caloranaerobacter azorensis.</title>
        <authorList>
            <person name="Baek K."/>
        </authorList>
    </citation>
    <scope>NUCLEOTIDE SEQUENCE [LARGE SCALE GENOMIC DNA]</scope>
    <source>
        <strain evidence="7 8">T3-1</strain>
    </source>
</reference>
<keyword evidence="6" id="KW-0812">Transmembrane</keyword>
<dbReference type="GO" id="GO:0044781">
    <property type="term" value="P:bacterial-type flagellum organization"/>
    <property type="evidence" value="ECO:0007669"/>
    <property type="project" value="UniProtKB-KW"/>
</dbReference>
<dbReference type="SUPFAM" id="SSF117130">
    <property type="entry name" value="CsrA-like"/>
    <property type="match status" value="1"/>
</dbReference>
<gene>
    <name evidence="5 7" type="primary">csrA</name>
    <name evidence="7" type="ORF">G3A45_09520</name>
</gene>
<dbReference type="RefSeq" id="WP_163235337.1">
    <property type="nucleotide sequence ID" value="NZ_CP048617.1"/>
</dbReference>
<dbReference type="FunFam" id="2.60.40.4380:FF:000002">
    <property type="entry name" value="Translational regulator CsrA"/>
    <property type="match status" value="1"/>
</dbReference>
<dbReference type="GO" id="GO:0005829">
    <property type="term" value="C:cytosol"/>
    <property type="evidence" value="ECO:0007669"/>
    <property type="project" value="TreeGrafter"/>
</dbReference>